<dbReference type="Gene3D" id="3.40.50.1240">
    <property type="entry name" value="Phosphoglycerate mutase-like"/>
    <property type="match status" value="1"/>
</dbReference>
<dbReference type="OrthoDB" id="496981at2759"/>
<evidence type="ECO:0000313" key="2">
    <source>
        <dbReference type="Proteomes" id="UP000198406"/>
    </source>
</evidence>
<proteinExistence type="predicted"/>
<dbReference type="Proteomes" id="UP000198406">
    <property type="component" value="Unassembled WGS sequence"/>
</dbReference>
<evidence type="ECO:0008006" key="3">
    <source>
        <dbReference type="Google" id="ProtNLM"/>
    </source>
</evidence>
<dbReference type="PANTHER" id="PTHR48100:SF1">
    <property type="entry name" value="HISTIDINE PHOSPHATASE FAMILY PROTEIN-RELATED"/>
    <property type="match status" value="1"/>
</dbReference>
<dbReference type="GO" id="GO:0016791">
    <property type="term" value="F:phosphatase activity"/>
    <property type="evidence" value="ECO:0007669"/>
    <property type="project" value="TreeGrafter"/>
</dbReference>
<dbReference type="CDD" id="cd07067">
    <property type="entry name" value="HP_PGM_like"/>
    <property type="match status" value="1"/>
</dbReference>
<evidence type="ECO:0000313" key="1">
    <source>
        <dbReference type="EMBL" id="GAX14147.1"/>
    </source>
</evidence>
<sequence length="246" mass="28095">MPPQSDLTCESSTTTTINIIAIRHGSSISNEWMTGSNAWFSPTFCDDIQLVDSPLSEKGVAQAQHELPKQLQCILDTTNLDDVVVLVSPLTRCLQTWYYGVQPLLPSVPTMIVPLLRERIYSASDTGQPWGILQNKCRELFTDEAAARLDWSLLQDSHAANESWWYTVSDGQTPPEEWRPCGEQQYYAVPGEPEEVFRERLQVLEEWLRREFVGKTVVLVTHWGVLHHFTRNEVSNCGICQWSFHE</sequence>
<accession>A0A1Z5JJF7</accession>
<dbReference type="GO" id="GO:0005737">
    <property type="term" value="C:cytoplasm"/>
    <property type="evidence" value="ECO:0007669"/>
    <property type="project" value="TreeGrafter"/>
</dbReference>
<dbReference type="SMART" id="SM00855">
    <property type="entry name" value="PGAM"/>
    <property type="match status" value="1"/>
</dbReference>
<dbReference type="InterPro" id="IPR013078">
    <property type="entry name" value="His_Pase_superF_clade-1"/>
</dbReference>
<keyword evidence="2" id="KW-1185">Reference proteome</keyword>
<name>A0A1Z5JJF7_FISSO</name>
<gene>
    <name evidence="1" type="ORF">FisN_8Hh014</name>
</gene>
<dbReference type="InterPro" id="IPR029033">
    <property type="entry name" value="His_PPase_superfam"/>
</dbReference>
<dbReference type="PANTHER" id="PTHR48100">
    <property type="entry name" value="BROAD-SPECIFICITY PHOSPHATASE YOR283W-RELATED"/>
    <property type="match status" value="1"/>
</dbReference>
<dbReference type="InterPro" id="IPR050275">
    <property type="entry name" value="PGM_Phosphatase"/>
</dbReference>
<protein>
    <recommendedName>
        <fullName evidence="3">Phosphoglycerate mutase-like protein</fullName>
    </recommendedName>
</protein>
<dbReference type="SUPFAM" id="SSF53254">
    <property type="entry name" value="Phosphoglycerate mutase-like"/>
    <property type="match status" value="1"/>
</dbReference>
<dbReference type="EMBL" id="BDSP01000075">
    <property type="protein sequence ID" value="GAX14147.1"/>
    <property type="molecule type" value="Genomic_DNA"/>
</dbReference>
<dbReference type="InParanoid" id="A0A1Z5JJF7"/>
<reference evidence="1 2" key="1">
    <citation type="journal article" date="2015" name="Plant Cell">
        <title>Oil accumulation by the oleaginous diatom Fistulifera solaris as revealed by the genome and transcriptome.</title>
        <authorList>
            <person name="Tanaka T."/>
            <person name="Maeda Y."/>
            <person name="Veluchamy A."/>
            <person name="Tanaka M."/>
            <person name="Abida H."/>
            <person name="Marechal E."/>
            <person name="Bowler C."/>
            <person name="Muto M."/>
            <person name="Sunaga Y."/>
            <person name="Tanaka M."/>
            <person name="Yoshino T."/>
            <person name="Taniguchi T."/>
            <person name="Fukuda Y."/>
            <person name="Nemoto M."/>
            <person name="Matsumoto M."/>
            <person name="Wong P.S."/>
            <person name="Aburatani S."/>
            <person name="Fujibuchi W."/>
        </authorList>
    </citation>
    <scope>NUCLEOTIDE SEQUENCE [LARGE SCALE GENOMIC DNA]</scope>
    <source>
        <strain evidence="1 2">JPCC DA0580</strain>
    </source>
</reference>
<organism evidence="1 2">
    <name type="scientific">Fistulifera solaris</name>
    <name type="common">Oleaginous diatom</name>
    <dbReference type="NCBI Taxonomy" id="1519565"/>
    <lineage>
        <taxon>Eukaryota</taxon>
        <taxon>Sar</taxon>
        <taxon>Stramenopiles</taxon>
        <taxon>Ochrophyta</taxon>
        <taxon>Bacillariophyta</taxon>
        <taxon>Bacillariophyceae</taxon>
        <taxon>Bacillariophycidae</taxon>
        <taxon>Naviculales</taxon>
        <taxon>Naviculaceae</taxon>
        <taxon>Fistulifera</taxon>
    </lineage>
</organism>
<comment type="caution">
    <text evidence="1">The sequence shown here is derived from an EMBL/GenBank/DDBJ whole genome shotgun (WGS) entry which is preliminary data.</text>
</comment>
<dbReference type="AlphaFoldDB" id="A0A1Z5JJF7"/>